<dbReference type="Pfam" id="PF20700">
    <property type="entry name" value="Mutator"/>
    <property type="match status" value="1"/>
</dbReference>
<evidence type="ECO:0000313" key="3">
    <source>
        <dbReference type="EMBL" id="KYN06863.1"/>
    </source>
</evidence>
<dbReference type="PANTHER" id="PTHR33309">
    <property type="entry name" value="KERATIN, ULTRA HIGH-SULFUR MATRIX PROTEIN-LIKE"/>
    <property type="match status" value="1"/>
</dbReference>
<dbReference type="InterPro" id="IPR049012">
    <property type="entry name" value="Mutator_transp_dom"/>
</dbReference>
<organism evidence="3 4">
    <name type="scientific">Cyphomyrmex costatus</name>
    <dbReference type="NCBI Taxonomy" id="456900"/>
    <lineage>
        <taxon>Eukaryota</taxon>
        <taxon>Metazoa</taxon>
        <taxon>Ecdysozoa</taxon>
        <taxon>Arthropoda</taxon>
        <taxon>Hexapoda</taxon>
        <taxon>Insecta</taxon>
        <taxon>Pterygota</taxon>
        <taxon>Neoptera</taxon>
        <taxon>Endopterygota</taxon>
        <taxon>Hymenoptera</taxon>
        <taxon>Apocrita</taxon>
        <taxon>Aculeata</taxon>
        <taxon>Formicoidea</taxon>
        <taxon>Formicidae</taxon>
        <taxon>Myrmicinae</taxon>
        <taxon>Cyphomyrmex</taxon>
    </lineage>
</organism>
<dbReference type="PANTHER" id="PTHR33309:SF3">
    <property type="entry name" value="CCHC-TYPE DOMAIN-CONTAINING PROTEIN"/>
    <property type="match status" value="1"/>
</dbReference>
<name>A0A151IN82_9HYME</name>
<feature type="compositionally biased region" description="Basic and acidic residues" evidence="1">
    <location>
        <begin position="30"/>
        <end position="39"/>
    </location>
</feature>
<keyword evidence="4" id="KW-1185">Reference proteome</keyword>
<evidence type="ECO:0000259" key="2">
    <source>
        <dbReference type="Pfam" id="PF20700"/>
    </source>
</evidence>
<reference evidence="3 4" key="1">
    <citation type="submission" date="2016-03" db="EMBL/GenBank/DDBJ databases">
        <title>Cyphomyrmex costatus WGS genome.</title>
        <authorList>
            <person name="Nygaard S."/>
            <person name="Hu H."/>
            <person name="Boomsma J."/>
            <person name="Zhang G."/>
        </authorList>
    </citation>
    <scope>NUCLEOTIDE SEQUENCE [LARGE SCALE GENOMIC DNA]</scope>
    <source>
        <strain evidence="3">MS0001</strain>
        <tissue evidence="3">Whole body</tissue>
    </source>
</reference>
<evidence type="ECO:0000313" key="4">
    <source>
        <dbReference type="Proteomes" id="UP000078542"/>
    </source>
</evidence>
<dbReference type="Proteomes" id="UP000078542">
    <property type="component" value="Unassembled WGS sequence"/>
</dbReference>
<gene>
    <name evidence="3" type="ORF">ALC62_02177</name>
</gene>
<dbReference type="EMBL" id="KQ976950">
    <property type="protein sequence ID" value="KYN06863.1"/>
    <property type="molecule type" value="Genomic_DNA"/>
</dbReference>
<proteinExistence type="predicted"/>
<feature type="region of interest" description="Disordered" evidence="1">
    <location>
        <begin position="1"/>
        <end position="40"/>
    </location>
</feature>
<sequence>MSEKKGGREKKGVKGGIPYEKRPSRKRPLNRHEMEKPEDLNVSASAKKLEQRDLEGIEVDPTFGYHFVDFVTVFAALSNIVVCKVCHSEVTFTESNKRGLGFKITVSCKECERKQIPNSPYIKNAYKINRRIILAMRLLGVSLQGIIKFCAFMELPRPVFQKAYDDVIAYICSATEVVRNNSMSNAAQEEKILSAEEGQTNGITISGDGSWRKRGFTSLYGLVSLIGWHTGKIVDVIIKSKYCKSCEYWTKKQDTEEYREWAKSHASECQANHEGSAGKMEVDAAIEMFQRSEELHDVKYVSYIGDGDSKTFKGITDAEPYENITIIKKECVDHVQKRLGTHLRNLGGKGKLTGKLIDELSIFFGLAIRRNCKSIEKMKDALWATLYHKVSSDDNPQHDLCPTGENSWCSWQKAKATNTLNDYKHKLPMHDEVFKAIKPIYENLVTDDLLTRCIGGYTQNSNESFNSTVWAMAPKSMNSGKKIIDIATNIATGVFNDGFISILKIFDVMGLKIGSKSFNLCQDVDEKRIKKAEEALSDGAKEARMNLKAVRKEKDEQDVNLEGQLYGAGIAD</sequence>
<feature type="compositionally biased region" description="Basic and acidic residues" evidence="1">
    <location>
        <begin position="1"/>
        <end position="12"/>
    </location>
</feature>
<evidence type="ECO:0000256" key="1">
    <source>
        <dbReference type="SAM" id="MobiDB-lite"/>
    </source>
</evidence>
<accession>A0A151IN82</accession>
<dbReference type="AlphaFoldDB" id="A0A151IN82"/>
<feature type="domain" description="Mutator-like transposase" evidence="2">
    <location>
        <begin position="70"/>
        <end position="409"/>
    </location>
</feature>
<protein>
    <recommendedName>
        <fullName evidence="2">Mutator-like transposase domain-containing protein</fullName>
    </recommendedName>
</protein>